<dbReference type="Gene3D" id="3.40.50.300">
    <property type="entry name" value="P-loop containing nucleotide triphosphate hydrolases"/>
    <property type="match status" value="1"/>
</dbReference>
<dbReference type="OrthoDB" id="9774907at2"/>
<dbReference type="InterPro" id="IPR027417">
    <property type="entry name" value="P-loop_NTPase"/>
</dbReference>
<evidence type="ECO:0000256" key="1">
    <source>
        <dbReference type="ARBA" id="ARBA00009776"/>
    </source>
</evidence>
<sequence>MGRLIVIEGLDGSGKQTLTKGLAEQARATGLGITTMAFPRYGVDIHADLVRDALYGRLGDLSDSVYGTALLFALDRRAAAQEIRDRLTQFDLVVLDRYVSSNAAYGAARLGGPEVDTGFPEWVLDLEIGRFGLPRPDRQVLLATPRHIAAQRAAGRAEQDSSRSLDRFESDAGLQERTAAMYERFAAEEFLSPWTVLRPDRPVDLLAELVG</sequence>
<dbReference type="Pfam" id="PF02223">
    <property type="entry name" value="Thymidylate_kin"/>
    <property type="match status" value="1"/>
</dbReference>
<comment type="similarity">
    <text evidence="1">Belongs to the thymidylate kinase family.</text>
</comment>
<dbReference type="SUPFAM" id="SSF52540">
    <property type="entry name" value="P-loop containing nucleoside triphosphate hydrolases"/>
    <property type="match status" value="1"/>
</dbReference>
<dbReference type="EMBL" id="LT629710">
    <property type="protein sequence ID" value="SDO27248.1"/>
    <property type="molecule type" value="Genomic_DNA"/>
</dbReference>
<keyword evidence="7" id="KW-1185">Reference proteome</keyword>
<dbReference type="RefSeq" id="WP_090474300.1">
    <property type="nucleotide sequence ID" value="NZ_LT629710.1"/>
</dbReference>
<dbReference type="GO" id="GO:0006227">
    <property type="term" value="P:dUDP biosynthetic process"/>
    <property type="evidence" value="ECO:0007669"/>
    <property type="project" value="TreeGrafter"/>
</dbReference>
<proteinExistence type="inferred from homology"/>
<dbReference type="CDD" id="cd01672">
    <property type="entry name" value="TMPK"/>
    <property type="match status" value="1"/>
</dbReference>
<evidence type="ECO:0000256" key="4">
    <source>
        <dbReference type="ARBA" id="ARBA00022840"/>
    </source>
</evidence>
<accession>A0A1H0I746</accession>
<organism evidence="6 7">
    <name type="scientific">Nakamurella panacisegetis</name>
    <dbReference type="NCBI Taxonomy" id="1090615"/>
    <lineage>
        <taxon>Bacteria</taxon>
        <taxon>Bacillati</taxon>
        <taxon>Actinomycetota</taxon>
        <taxon>Actinomycetes</taxon>
        <taxon>Nakamurellales</taxon>
        <taxon>Nakamurellaceae</taxon>
        <taxon>Nakamurella</taxon>
    </lineage>
</organism>
<dbReference type="NCBIfam" id="NF005923">
    <property type="entry name" value="PRK07933.1"/>
    <property type="match status" value="1"/>
</dbReference>
<dbReference type="GO" id="GO:0006235">
    <property type="term" value="P:dTTP biosynthetic process"/>
    <property type="evidence" value="ECO:0007669"/>
    <property type="project" value="TreeGrafter"/>
</dbReference>
<dbReference type="PANTHER" id="PTHR10344">
    <property type="entry name" value="THYMIDYLATE KINASE"/>
    <property type="match status" value="1"/>
</dbReference>
<reference evidence="6 7" key="1">
    <citation type="submission" date="2016-10" db="EMBL/GenBank/DDBJ databases">
        <authorList>
            <person name="de Groot N.N."/>
        </authorList>
    </citation>
    <scope>NUCLEOTIDE SEQUENCE [LARGE SCALE GENOMIC DNA]</scope>
    <source>
        <strain evidence="7">P4-7,KCTC 19426,CECT 7604</strain>
    </source>
</reference>
<dbReference type="GO" id="GO:0005524">
    <property type="term" value="F:ATP binding"/>
    <property type="evidence" value="ECO:0007669"/>
    <property type="project" value="UniProtKB-KW"/>
</dbReference>
<dbReference type="STRING" id="1090615.SAMN04515671_0391"/>
<evidence type="ECO:0000256" key="3">
    <source>
        <dbReference type="ARBA" id="ARBA00022741"/>
    </source>
</evidence>
<gene>
    <name evidence="6" type="ORF">SAMN04515671_0391</name>
</gene>
<evidence type="ECO:0000256" key="2">
    <source>
        <dbReference type="ARBA" id="ARBA00017144"/>
    </source>
</evidence>
<name>A0A1H0I746_9ACTN</name>
<feature type="domain" description="Thymidylate kinase-like" evidence="5">
    <location>
        <begin position="7"/>
        <end position="167"/>
    </location>
</feature>
<keyword evidence="6" id="KW-0808">Transferase</keyword>
<dbReference type="Proteomes" id="UP000198741">
    <property type="component" value="Chromosome I"/>
</dbReference>
<dbReference type="AlphaFoldDB" id="A0A1H0I746"/>
<evidence type="ECO:0000313" key="7">
    <source>
        <dbReference type="Proteomes" id="UP000198741"/>
    </source>
</evidence>
<dbReference type="GO" id="GO:0006233">
    <property type="term" value="P:dTDP biosynthetic process"/>
    <property type="evidence" value="ECO:0007669"/>
    <property type="project" value="TreeGrafter"/>
</dbReference>
<dbReference type="GO" id="GO:0004798">
    <property type="term" value="F:dTMP kinase activity"/>
    <property type="evidence" value="ECO:0007669"/>
    <property type="project" value="TreeGrafter"/>
</dbReference>
<keyword evidence="4" id="KW-0067">ATP-binding</keyword>
<evidence type="ECO:0000259" key="5">
    <source>
        <dbReference type="Pfam" id="PF02223"/>
    </source>
</evidence>
<dbReference type="GO" id="GO:0005829">
    <property type="term" value="C:cytosol"/>
    <property type="evidence" value="ECO:0007669"/>
    <property type="project" value="TreeGrafter"/>
</dbReference>
<keyword evidence="6" id="KW-0418">Kinase</keyword>
<evidence type="ECO:0000313" key="6">
    <source>
        <dbReference type="EMBL" id="SDO27248.1"/>
    </source>
</evidence>
<dbReference type="PANTHER" id="PTHR10344:SF4">
    <property type="entry name" value="UMP-CMP KINASE 2, MITOCHONDRIAL"/>
    <property type="match status" value="1"/>
</dbReference>
<keyword evidence="3" id="KW-0547">Nucleotide-binding</keyword>
<dbReference type="InterPro" id="IPR039430">
    <property type="entry name" value="Thymidylate_kin-like_dom"/>
</dbReference>
<protein>
    <recommendedName>
        <fullName evidence="2">Thymidylate kinase</fullName>
    </recommendedName>
</protein>